<feature type="domain" description="DHH-CID" evidence="3">
    <location>
        <begin position="189"/>
        <end position="258"/>
    </location>
</feature>
<dbReference type="InterPro" id="IPR048515">
    <property type="entry name" value="DHH_CID"/>
</dbReference>
<dbReference type="PANTHER" id="PTHR30255">
    <property type="entry name" value="SINGLE-STRANDED-DNA-SPECIFIC EXONUCLEASE RECJ"/>
    <property type="match status" value="1"/>
</dbReference>
<dbReference type="Gene3D" id="3.10.310.30">
    <property type="match status" value="1"/>
</dbReference>
<name>A0A147JTA3_HADYE</name>
<dbReference type="GO" id="GO:0004527">
    <property type="term" value="F:exonuclease activity"/>
    <property type="evidence" value="ECO:0007669"/>
    <property type="project" value="UniProtKB-KW"/>
</dbReference>
<dbReference type="Gene3D" id="3.90.1640.30">
    <property type="match status" value="1"/>
</dbReference>
<proteinExistence type="predicted"/>
<dbReference type="InterPro" id="IPR038763">
    <property type="entry name" value="DHH_sf"/>
</dbReference>
<evidence type="ECO:0000313" key="5">
    <source>
        <dbReference type="Proteomes" id="UP000074294"/>
    </source>
</evidence>
<dbReference type="Pfam" id="PF02272">
    <property type="entry name" value="DHHA1"/>
    <property type="match status" value="1"/>
</dbReference>
<dbReference type="InterPro" id="IPR001667">
    <property type="entry name" value="DDH_dom"/>
</dbReference>
<dbReference type="STRING" id="1776334.APZ16_03785"/>
<organism evidence="4 5">
    <name type="scientific">Hadarchaeum yellowstonense</name>
    <dbReference type="NCBI Taxonomy" id="1776334"/>
    <lineage>
        <taxon>Archaea</taxon>
        <taxon>Methanobacteriati</taxon>
        <taxon>Candidatus Hadarchaeota</taxon>
        <taxon>Candidatus Hadarchaeia</taxon>
        <taxon>Candidatus Hadarchaeales</taxon>
        <taxon>Candidatus Hadarchaeaceae</taxon>
        <taxon>Candidatus Hadarchaeum</taxon>
    </lineage>
</organism>
<dbReference type="GO" id="GO:0003676">
    <property type="term" value="F:nucleic acid binding"/>
    <property type="evidence" value="ECO:0007669"/>
    <property type="project" value="InterPro"/>
</dbReference>
<dbReference type="EMBL" id="LQMQ01000056">
    <property type="protein sequence ID" value="KUO39736.1"/>
    <property type="molecule type" value="Genomic_DNA"/>
</dbReference>
<protein>
    <submittedName>
        <fullName evidence="4">Uncharacterized protein</fullName>
    </submittedName>
</protein>
<dbReference type="AlphaFoldDB" id="A0A147JTA3"/>
<feature type="domain" description="DHHA1" evidence="2">
    <location>
        <begin position="389"/>
        <end position="460"/>
    </location>
</feature>
<feature type="domain" description="DDH" evidence="1">
    <location>
        <begin position="20"/>
        <end position="139"/>
    </location>
</feature>
<dbReference type="Pfam" id="PF01368">
    <property type="entry name" value="DHH"/>
    <property type="match status" value="1"/>
</dbReference>
<dbReference type="InterPro" id="IPR051673">
    <property type="entry name" value="SSDNA_exonuclease_RecJ"/>
</dbReference>
<reference evidence="4 5" key="1">
    <citation type="journal article" date="2016" name="Nat. Microbiol.">
        <title>Genomic inference of the metabolism of cosmopolitan subsurface Archaea, Hadesarchaea.</title>
        <authorList>
            <person name="Baker B.J."/>
            <person name="Saw J.H."/>
            <person name="Lind A.E."/>
            <person name="Lazar C.S."/>
            <person name="Hinrichs K.-U."/>
            <person name="Teske A.P."/>
            <person name="Ettema T.J."/>
        </authorList>
    </citation>
    <scope>NUCLEOTIDE SEQUENCE [LARGE SCALE GENOMIC DNA]</scope>
</reference>
<evidence type="ECO:0000259" key="1">
    <source>
        <dbReference type="Pfam" id="PF01368"/>
    </source>
</evidence>
<gene>
    <name evidence="4" type="ORF">APZ16_03785</name>
</gene>
<evidence type="ECO:0000259" key="2">
    <source>
        <dbReference type="Pfam" id="PF02272"/>
    </source>
</evidence>
<dbReference type="InterPro" id="IPR003156">
    <property type="entry name" value="DHHA1_dom"/>
</dbReference>
<evidence type="ECO:0000259" key="3">
    <source>
        <dbReference type="Pfam" id="PF21763"/>
    </source>
</evidence>
<sequence>MQKIARRAAELIEKHRNHTIEIISHMDSDGVSAAAILSKALDRRGIRHSVRFVRMLYQDVVEDLEPSDLTIFTDLGSSQLENLGKKFRGHSVIIADHHEPVRAEGWPELVHLNAHHHGLDGVQEISGAGMAYLIARELDGNGRDLSALALVGAIGDVQNAWGKFLGYNQEILKEAMEAGVIRKSKDLMLYGRYSRPIFKSLEFFTDPYIPGVSNSQAGCIWLLKDLNIPLRDGGGWRRLADLNEGEKQRLASELIARAYLHVPEELVKFVPGLIIGEAYTLVKERDWPMLQDAGEFSTCLNSTARHEQPLIGFEVAKGDRGGYCRAMINLLQQHRRSIARGLEFIDSGGIQRGPRGYLQYFDATGVVKNMFVGSIASLALGNARCDPYRPIAGVVRENGTAKISARCSRLLFLRGFDLSKAMRAAAEFCGGEGGGHAVACGAEIDENKVPVFLEKFEELLLAQIK</sequence>
<accession>A0A147JTA3</accession>
<dbReference type="Proteomes" id="UP000074294">
    <property type="component" value="Unassembled WGS sequence"/>
</dbReference>
<dbReference type="PANTHER" id="PTHR30255:SF3">
    <property type="entry name" value="SINGLE-STRANDED-DNA-SPECIFIC EXONUCLEASE RECJ"/>
    <property type="match status" value="1"/>
</dbReference>
<dbReference type="SUPFAM" id="SSF64182">
    <property type="entry name" value="DHH phosphoesterases"/>
    <property type="match status" value="1"/>
</dbReference>
<dbReference type="Pfam" id="PF21763">
    <property type="entry name" value="DHH_CID"/>
    <property type="match status" value="1"/>
</dbReference>
<evidence type="ECO:0000313" key="4">
    <source>
        <dbReference type="EMBL" id="KUO39736.1"/>
    </source>
</evidence>
<comment type="caution">
    <text evidence="4">The sequence shown here is derived from an EMBL/GenBank/DDBJ whole genome shotgun (WGS) entry which is preliminary data.</text>
</comment>